<dbReference type="GO" id="GO:0005886">
    <property type="term" value="C:plasma membrane"/>
    <property type="evidence" value="ECO:0007669"/>
    <property type="project" value="TreeGrafter"/>
</dbReference>
<dbReference type="SFLD" id="SFLDS00003">
    <property type="entry name" value="Haloacid_Dehalogenase"/>
    <property type="match status" value="1"/>
</dbReference>
<feature type="transmembrane region" description="Helical" evidence="17">
    <location>
        <begin position="1212"/>
        <end position="1233"/>
    </location>
</feature>
<dbReference type="GO" id="GO:0140326">
    <property type="term" value="F:ATPase-coupled intramembrane lipid transporter activity"/>
    <property type="evidence" value="ECO:0007669"/>
    <property type="project" value="UniProtKB-EC"/>
</dbReference>
<keyword evidence="4 17" id="KW-0812">Transmembrane</keyword>
<dbReference type="Pfam" id="PF16209">
    <property type="entry name" value="PhoLip_ATPase_N"/>
    <property type="match status" value="1"/>
</dbReference>
<dbReference type="EMBL" id="KN832982">
    <property type="protein sequence ID" value="KIM86386.1"/>
    <property type="molecule type" value="Genomic_DNA"/>
</dbReference>
<gene>
    <name evidence="21" type="ORF">PILCRDRAFT_775733</name>
</gene>
<evidence type="ECO:0000256" key="13">
    <source>
        <dbReference type="ARBA" id="ARBA00049128"/>
    </source>
</evidence>
<feature type="binding site" evidence="16">
    <location>
        <position position="510"/>
    </location>
    <ligand>
        <name>Mg(2+)</name>
        <dbReference type="ChEBI" id="CHEBI:18420"/>
    </ligand>
</feature>
<dbReference type="PANTHER" id="PTHR24092:SF153">
    <property type="entry name" value="PHOSPHOLIPID-TRANSPORTING ATPASE"/>
    <property type="match status" value="1"/>
</dbReference>
<accession>A0A0C3G6V3</accession>
<comment type="subcellular location">
    <subcellularLocation>
        <location evidence="1 17">Membrane</location>
        <topology evidence="1 17">Multi-pass membrane protein</topology>
    </subcellularLocation>
</comment>
<dbReference type="Gene3D" id="3.40.1110.10">
    <property type="entry name" value="Calcium-transporting ATPase, cytoplasmic domain N"/>
    <property type="match status" value="1"/>
</dbReference>
<dbReference type="InterPro" id="IPR044492">
    <property type="entry name" value="P_typ_ATPase_HD_dom"/>
</dbReference>
<feature type="binding site" evidence="15">
    <location>
        <position position="834"/>
    </location>
    <ligand>
        <name>ATP</name>
        <dbReference type="ChEBI" id="CHEBI:30616"/>
    </ligand>
</feature>
<dbReference type="InterPro" id="IPR023299">
    <property type="entry name" value="ATPase_P-typ_cyto_dom_N"/>
</dbReference>
<keyword evidence="6 15" id="KW-0547">Nucleotide-binding</keyword>
<evidence type="ECO:0000256" key="18">
    <source>
        <dbReference type="SAM" id="MobiDB-lite"/>
    </source>
</evidence>
<evidence type="ECO:0000259" key="19">
    <source>
        <dbReference type="Pfam" id="PF16209"/>
    </source>
</evidence>
<dbReference type="SUPFAM" id="SSF81660">
    <property type="entry name" value="Metal cation-transporting ATPase, ATP-binding domain N"/>
    <property type="match status" value="1"/>
</dbReference>
<dbReference type="HOGENOM" id="CLU_000846_0_0_1"/>
<evidence type="ECO:0000256" key="17">
    <source>
        <dbReference type="RuleBase" id="RU362033"/>
    </source>
</evidence>
<proteinExistence type="inferred from homology"/>
<dbReference type="FunFam" id="3.40.50.1000:FF:000001">
    <property type="entry name" value="Phospholipid-transporting ATPase IC"/>
    <property type="match status" value="1"/>
</dbReference>
<keyword evidence="3" id="KW-0597">Phosphoprotein</keyword>
<feature type="binding site" evidence="15">
    <location>
        <position position="512"/>
    </location>
    <ligand>
        <name>ATP</name>
        <dbReference type="ChEBI" id="CHEBI:30616"/>
    </ligand>
</feature>
<evidence type="ECO:0000256" key="6">
    <source>
        <dbReference type="ARBA" id="ARBA00022741"/>
    </source>
</evidence>
<dbReference type="SUPFAM" id="SSF56784">
    <property type="entry name" value="HAD-like"/>
    <property type="match status" value="1"/>
</dbReference>
<reference evidence="21 22" key="1">
    <citation type="submission" date="2014-04" db="EMBL/GenBank/DDBJ databases">
        <authorList>
            <consortium name="DOE Joint Genome Institute"/>
            <person name="Kuo A."/>
            <person name="Tarkka M."/>
            <person name="Buscot F."/>
            <person name="Kohler A."/>
            <person name="Nagy L.G."/>
            <person name="Floudas D."/>
            <person name="Copeland A."/>
            <person name="Barry K.W."/>
            <person name="Cichocki N."/>
            <person name="Veneault-Fourrey C."/>
            <person name="LaButti K."/>
            <person name="Lindquist E.A."/>
            <person name="Lipzen A."/>
            <person name="Lundell T."/>
            <person name="Morin E."/>
            <person name="Murat C."/>
            <person name="Sun H."/>
            <person name="Tunlid A."/>
            <person name="Henrissat B."/>
            <person name="Grigoriev I.V."/>
            <person name="Hibbett D.S."/>
            <person name="Martin F."/>
            <person name="Nordberg H.P."/>
            <person name="Cantor M.N."/>
            <person name="Hua S.X."/>
        </authorList>
    </citation>
    <scope>NUCLEOTIDE SEQUENCE [LARGE SCALE GENOMIC DNA]</scope>
    <source>
        <strain evidence="21 22">F 1598</strain>
    </source>
</reference>
<evidence type="ECO:0000256" key="16">
    <source>
        <dbReference type="PIRSR" id="PIRSR606539-3"/>
    </source>
</evidence>
<evidence type="ECO:0000256" key="14">
    <source>
        <dbReference type="PIRSR" id="PIRSR606539-1"/>
    </source>
</evidence>
<name>A0A0C3G6V3_PILCF</name>
<feature type="transmembrane region" description="Helical" evidence="17">
    <location>
        <begin position="81"/>
        <end position="98"/>
    </location>
</feature>
<dbReference type="InParanoid" id="A0A0C3G6V3"/>
<dbReference type="SFLD" id="SFLDF00027">
    <property type="entry name" value="p-type_atpase"/>
    <property type="match status" value="1"/>
</dbReference>
<feature type="binding site" evidence="15">
    <location>
        <position position="1002"/>
    </location>
    <ligand>
        <name>ATP</name>
        <dbReference type="ChEBI" id="CHEBI:30616"/>
    </ligand>
</feature>
<evidence type="ECO:0000256" key="11">
    <source>
        <dbReference type="ARBA" id="ARBA00023136"/>
    </source>
</evidence>
<dbReference type="EC" id="7.6.2.1" evidence="17"/>
<comment type="catalytic activity">
    <reaction evidence="12 17">
        <text>ATP + H2O + phospholipidSide 1 = ADP + phosphate + phospholipidSide 2.</text>
        <dbReference type="EC" id="7.6.2.1"/>
    </reaction>
</comment>
<dbReference type="InterPro" id="IPR032631">
    <property type="entry name" value="P-type_ATPase_N"/>
</dbReference>
<keyword evidence="8 16" id="KW-0460">Magnesium</keyword>
<feature type="region of interest" description="Disordered" evidence="18">
    <location>
        <begin position="1316"/>
        <end position="1370"/>
    </location>
</feature>
<feature type="compositionally biased region" description="Basic residues" evidence="18">
    <location>
        <begin position="1418"/>
        <end position="1436"/>
    </location>
</feature>
<keyword evidence="22" id="KW-1185">Reference proteome</keyword>
<dbReference type="NCBIfam" id="TIGR01494">
    <property type="entry name" value="ATPase_P-type"/>
    <property type="match status" value="1"/>
</dbReference>
<feature type="binding site" evidence="15">
    <location>
        <position position="511"/>
    </location>
    <ligand>
        <name>ATP</name>
        <dbReference type="ChEBI" id="CHEBI:30616"/>
    </ligand>
</feature>
<dbReference type="PANTHER" id="PTHR24092">
    <property type="entry name" value="PROBABLE PHOSPHOLIPID-TRANSPORTING ATPASE"/>
    <property type="match status" value="1"/>
</dbReference>
<feature type="binding site" evidence="16">
    <location>
        <position position="512"/>
    </location>
    <ligand>
        <name>Mg(2+)</name>
        <dbReference type="ChEBI" id="CHEBI:18420"/>
    </ligand>
</feature>
<feature type="region of interest" description="Disordered" evidence="18">
    <location>
        <begin position="533"/>
        <end position="577"/>
    </location>
</feature>
<comment type="similarity">
    <text evidence="2 17">Belongs to the cation transport ATPase (P-type) (TC 3.A.3) family. Type IV subfamily.</text>
</comment>
<feature type="compositionally biased region" description="Polar residues" evidence="18">
    <location>
        <begin position="1354"/>
        <end position="1363"/>
    </location>
</feature>
<evidence type="ECO:0000256" key="2">
    <source>
        <dbReference type="ARBA" id="ARBA00008109"/>
    </source>
</evidence>
<evidence type="ECO:0000256" key="9">
    <source>
        <dbReference type="ARBA" id="ARBA00022967"/>
    </source>
</evidence>
<dbReference type="Pfam" id="PF13246">
    <property type="entry name" value="Cation_ATPase"/>
    <property type="match status" value="1"/>
</dbReference>
<keyword evidence="10 17" id="KW-1133">Transmembrane helix</keyword>
<dbReference type="GO" id="GO:0000287">
    <property type="term" value="F:magnesium ion binding"/>
    <property type="evidence" value="ECO:0007669"/>
    <property type="project" value="UniProtKB-UniRule"/>
</dbReference>
<evidence type="ECO:0000256" key="10">
    <source>
        <dbReference type="ARBA" id="ARBA00022989"/>
    </source>
</evidence>
<feature type="transmembrane region" description="Helical" evidence="17">
    <location>
        <begin position="1180"/>
        <end position="1200"/>
    </location>
</feature>
<dbReference type="InterPro" id="IPR036412">
    <property type="entry name" value="HAD-like_sf"/>
</dbReference>
<evidence type="ECO:0000256" key="5">
    <source>
        <dbReference type="ARBA" id="ARBA00022723"/>
    </source>
</evidence>
<feature type="transmembrane region" description="Helical" evidence="17">
    <location>
        <begin position="1147"/>
        <end position="1168"/>
    </location>
</feature>
<dbReference type="InterPro" id="IPR008250">
    <property type="entry name" value="ATPase_P-typ_transduc_dom_A_sf"/>
</dbReference>
<evidence type="ECO:0000256" key="15">
    <source>
        <dbReference type="PIRSR" id="PIRSR606539-2"/>
    </source>
</evidence>
<dbReference type="Gene3D" id="2.70.150.10">
    <property type="entry name" value="Calcium-transporting ATPase, cytoplasmic transduction domain A"/>
    <property type="match status" value="1"/>
</dbReference>
<evidence type="ECO:0000256" key="1">
    <source>
        <dbReference type="ARBA" id="ARBA00004141"/>
    </source>
</evidence>
<evidence type="ECO:0000256" key="8">
    <source>
        <dbReference type="ARBA" id="ARBA00022842"/>
    </source>
</evidence>
<reference evidence="22" key="2">
    <citation type="submission" date="2015-01" db="EMBL/GenBank/DDBJ databases">
        <title>Evolutionary Origins and Diversification of the Mycorrhizal Mutualists.</title>
        <authorList>
            <consortium name="DOE Joint Genome Institute"/>
            <consortium name="Mycorrhizal Genomics Consortium"/>
            <person name="Kohler A."/>
            <person name="Kuo A."/>
            <person name="Nagy L.G."/>
            <person name="Floudas D."/>
            <person name="Copeland A."/>
            <person name="Barry K.W."/>
            <person name="Cichocki N."/>
            <person name="Veneault-Fourrey C."/>
            <person name="LaButti K."/>
            <person name="Lindquist E.A."/>
            <person name="Lipzen A."/>
            <person name="Lundell T."/>
            <person name="Morin E."/>
            <person name="Murat C."/>
            <person name="Riley R."/>
            <person name="Ohm R."/>
            <person name="Sun H."/>
            <person name="Tunlid A."/>
            <person name="Henrissat B."/>
            <person name="Grigoriev I.V."/>
            <person name="Hibbett D.S."/>
            <person name="Martin F."/>
        </authorList>
    </citation>
    <scope>NUCLEOTIDE SEQUENCE [LARGE SCALE GENOMIC DNA]</scope>
    <source>
        <strain evidence="22">F 1598</strain>
    </source>
</reference>
<dbReference type="PRINTS" id="PR00119">
    <property type="entry name" value="CATATPASE"/>
</dbReference>
<keyword evidence="9 17" id="KW-1278">Translocase</keyword>
<evidence type="ECO:0000313" key="22">
    <source>
        <dbReference type="Proteomes" id="UP000054166"/>
    </source>
</evidence>
<feature type="transmembrane region" description="Helical" evidence="17">
    <location>
        <begin position="1253"/>
        <end position="1272"/>
    </location>
</feature>
<feature type="binding site" evidence="16">
    <location>
        <position position="1003"/>
    </location>
    <ligand>
        <name>Mg(2+)</name>
        <dbReference type="ChEBI" id="CHEBI:18420"/>
    </ligand>
</feature>
<dbReference type="GO" id="GO:0005524">
    <property type="term" value="F:ATP binding"/>
    <property type="evidence" value="ECO:0007669"/>
    <property type="project" value="UniProtKB-UniRule"/>
</dbReference>
<dbReference type="Gene3D" id="3.40.50.1000">
    <property type="entry name" value="HAD superfamily/HAD-like"/>
    <property type="match status" value="1"/>
</dbReference>
<feature type="binding site" evidence="15">
    <location>
        <position position="1003"/>
    </location>
    <ligand>
        <name>ATP</name>
        <dbReference type="ChEBI" id="CHEBI:30616"/>
    </ligand>
</feature>
<evidence type="ECO:0000313" key="21">
    <source>
        <dbReference type="EMBL" id="KIM86386.1"/>
    </source>
</evidence>
<evidence type="ECO:0000256" key="12">
    <source>
        <dbReference type="ARBA" id="ARBA00034036"/>
    </source>
</evidence>
<sequence>MAPSAISRWYQKLAEFNVETLFARKRPPGPPRSVFINENLPEEYFDQKHRPKKEHIYASNQVITSKYTILTFLPRNLLEQFRRVANVFFLGIAILQFFNKFSTISPGLVILPLLIVLGITAIKDGYEDIKRHQSDRRVNHSQIRVMSGGDWVNPNVMANKARTFVRGIVPTTSHKKVKKVKVDKNARPDDVEMQVHRGTSLAGDTLTHDHGIEYDDEKSLTEGESHLFGHEKPHRPHWKKTLWEDVRVGDFVKIMDNESLPADVLICATSEDENVAFVETKNLDGETNLKSRNAVPALTQLRTAMDCANKVNRFEIDCDRPDTNMYKLNGTLRTNDEKYPVDLQMTLLRGTVLRNTGWVIGIVLFTGQDTKIVMNSGGTPSKRSKVERQMNPQVFINLIVLAIMAVACAIADAILEQRGYPEGAPWLYADDQTDDNPHINGLVTWAFALITFQNIVPISLYISVEFVRTCQAAFIYFDKNIWYEKTNQATLARTWNLSDDLGQIEYIFSDKTGTLTQNSMIFRQCSIGGKVYRGDTEPAEEENEKKLSRLSETDTSSGSGTGDKPNEQGVPDPLQANDVKLSPGVLVHFRDESLKNDLANAVSTDAKSENASHARNLNGFFTVLALCHTVLASVDPVTGAIEYKAQSPDEAALVQAAADVGFVFRGRDREILRLQTPFSEEVERYELLNILEFTSARKRMSVVLRKLDTEDSRLFLLTKGADNVIFERLKAGSDDLKKVTEQQLDEFANEGLRTLTLAYKIIPEDEYESWNERYNEATVAMDDRDGRIEKVSEELERDLRLLGATAIEDRLQDGVPETIADLKRAGIKVWVATGDKLETAIAIGHSTNLIGKESNIIIVRGGNERGRPVYEQMLAAMEDYFPESGFQQVDGITTEVPSGGSSSTEVSQPYSLRRANTGLSSIVGANNGDRPGGFVLVIDGNALEYASPALNDEQNRHLLLRLAMQCEGVICCRVSPLQKALVVKLVKDGLGAMTLAIGDGANDVSMIQAADVGVGISGEEGLQAVNSSDYAIAQFRFLKRLLLVHGHWSYARNGNMIVNFFYKNIVCIGVLWWFQIYCAWSANYVLEYTYLLFWNSFWTIAPVIAIGVFDRLADDTVLMALPELYRFGREGTWFGLRSFIIYMVDGVYQACLLCSPSAIIYFIIQYAYFSPTARSDGYGVGLYEFSTTMAISAVMVASLFNGMNTNVWTGWVFFAVFLGIVLVWIYTALYSIISPGWFATGAFGNDHYLFQSAYFWLCLPITILFSLMPRYLAKAWKFGYMPDDIDIVRWNRKMDPQRDLGHDAYYAAPLAAMRRSHSMRRSSSRPRSRPVSMVSHADSVATMERRPPAEPLTGSRTDMSTGVRSVHRGFDFATEEGGVAMRRMQSNLSEQWQSRRSLPLTDREPKRKSSLRLFSIRRSTRKKPASPKKPSPRKSE</sequence>
<dbReference type="NCBIfam" id="TIGR01652">
    <property type="entry name" value="ATPase-Plipid"/>
    <property type="match status" value="1"/>
</dbReference>
<feature type="active site" description="4-aspartylphosphate intermediate" evidence="14">
    <location>
        <position position="510"/>
    </location>
</feature>
<feature type="binding site" evidence="15">
    <location>
        <position position="510"/>
    </location>
    <ligand>
        <name>ATP</name>
        <dbReference type="ChEBI" id="CHEBI:30616"/>
    </ligand>
</feature>
<feature type="binding site" evidence="15">
    <location>
        <position position="693"/>
    </location>
    <ligand>
        <name>ATP</name>
        <dbReference type="ChEBI" id="CHEBI:30616"/>
    </ligand>
</feature>
<dbReference type="InterPro" id="IPR023298">
    <property type="entry name" value="ATPase_P-typ_TM_dom_sf"/>
</dbReference>
<feature type="domain" description="P-type ATPase C-terminal" evidence="20">
    <location>
        <begin position="1025"/>
        <end position="1282"/>
    </location>
</feature>
<feature type="binding site" evidence="15">
    <location>
        <position position="835"/>
    </location>
    <ligand>
        <name>ATP</name>
        <dbReference type="ChEBI" id="CHEBI:30616"/>
    </ligand>
</feature>
<feature type="binding site" evidence="15">
    <location>
        <position position="719"/>
    </location>
    <ligand>
        <name>ATP</name>
        <dbReference type="ChEBI" id="CHEBI:30616"/>
    </ligand>
</feature>
<feature type="binding site" evidence="15">
    <location>
        <position position="650"/>
    </location>
    <ligand>
        <name>ATP</name>
        <dbReference type="ChEBI" id="CHEBI:30616"/>
    </ligand>
</feature>
<feature type="transmembrane region" description="Helical" evidence="17">
    <location>
        <begin position="104"/>
        <end position="122"/>
    </location>
</feature>
<dbReference type="SUPFAM" id="SSF81665">
    <property type="entry name" value="Calcium ATPase, transmembrane domain M"/>
    <property type="match status" value="1"/>
</dbReference>
<feature type="compositionally biased region" description="Polar residues" evidence="18">
    <location>
        <begin position="1384"/>
        <end position="1396"/>
    </location>
</feature>
<feature type="binding site" evidence="16">
    <location>
        <position position="999"/>
    </location>
    <ligand>
        <name>Mg(2+)</name>
        <dbReference type="ChEBI" id="CHEBI:18420"/>
    </ligand>
</feature>
<dbReference type="InterPro" id="IPR006539">
    <property type="entry name" value="P-type_ATPase_IV"/>
</dbReference>
<feature type="binding site" evidence="15">
    <location>
        <position position="979"/>
    </location>
    <ligand>
        <name>ATP</name>
        <dbReference type="ChEBI" id="CHEBI:30616"/>
    </ligand>
</feature>
<comment type="catalytic activity">
    <reaction evidence="13">
        <text>a 1,2-diacyl-sn-glycero-3-phosphoethanolamine(out) + ATP + H2O = a 1,2-diacyl-sn-glycero-3-phosphoethanolamine(in) + ADP + phosphate + H(+)</text>
        <dbReference type="Rhea" id="RHEA:66132"/>
        <dbReference type="ChEBI" id="CHEBI:15377"/>
        <dbReference type="ChEBI" id="CHEBI:15378"/>
        <dbReference type="ChEBI" id="CHEBI:30616"/>
        <dbReference type="ChEBI" id="CHEBI:43474"/>
        <dbReference type="ChEBI" id="CHEBI:64612"/>
        <dbReference type="ChEBI" id="CHEBI:456216"/>
    </reaction>
    <physiologicalReaction direction="left-to-right" evidence="13">
        <dbReference type="Rhea" id="RHEA:66133"/>
    </physiologicalReaction>
</comment>
<dbReference type="GO" id="GO:0016887">
    <property type="term" value="F:ATP hydrolysis activity"/>
    <property type="evidence" value="ECO:0007669"/>
    <property type="project" value="InterPro"/>
</dbReference>
<dbReference type="Pfam" id="PF16212">
    <property type="entry name" value="PhoLip_ATPase_C"/>
    <property type="match status" value="1"/>
</dbReference>
<dbReference type="InterPro" id="IPR023214">
    <property type="entry name" value="HAD_sf"/>
</dbReference>
<evidence type="ECO:0000259" key="20">
    <source>
        <dbReference type="Pfam" id="PF16212"/>
    </source>
</evidence>
<comment type="cofactor">
    <cofactor evidence="16">
        <name>Mg(2+)</name>
        <dbReference type="ChEBI" id="CHEBI:18420"/>
    </cofactor>
</comment>
<evidence type="ECO:0000256" key="4">
    <source>
        <dbReference type="ARBA" id="ARBA00022692"/>
    </source>
</evidence>
<dbReference type="GO" id="GO:0045332">
    <property type="term" value="P:phospholipid translocation"/>
    <property type="evidence" value="ECO:0007669"/>
    <property type="project" value="TreeGrafter"/>
</dbReference>
<dbReference type="SFLD" id="SFLDG00002">
    <property type="entry name" value="C1.7:_P-type_atpase_like"/>
    <property type="match status" value="1"/>
</dbReference>
<dbReference type="STRING" id="765440.A0A0C3G6V3"/>
<dbReference type="OrthoDB" id="377733at2759"/>
<feature type="transmembrane region" description="Helical" evidence="17">
    <location>
        <begin position="1060"/>
        <end position="1082"/>
    </location>
</feature>
<dbReference type="FunFam" id="3.40.1110.10:FF:000087">
    <property type="entry name" value="Phospholipid-transporting ATPase"/>
    <property type="match status" value="1"/>
</dbReference>
<organism evidence="21 22">
    <name type="scientific">Piloderma croceum (strain F 1598)</name>
    <dbReference type="NCBI Taxonomy" id="765440"/>
    <lineage>
        <taxon>Eukaryota</taxon>
        <taxon>Fungi</taxon>
        <taxon>Dikarya</taxon>
        <taxon>Basidiomycota</taxon>
        <taxon>Agaricomycotina</taxon>
        <taxon>Agaricomycetes</taxon>
        <taxon>Agaricomycetidae</taxon>
        <taxon>Atheliales</taxon>
        <taxon>Atheliaceae</taxon>
        <taxon>Piloderma</taxon>
    </lineage>
</organism>
<dbReference type="InterPro" id="IPR032630">
    <property type="entry name" value="P_typ_ATPase_c"/>
</dbReference>
<feature type="compositionally biased region" description="Basic and acidic residues" evidence="18">
    <location>
        <begin position="543"/>
        <end position="552"/>
    </location>
</feature>
<dbReference type="SUPFAM" id="SSF81653">
    <property type="entry name" value="Calcium ATPase, transduction domain A"/>
    <property type="match status" value="1"/>
</dbReference>
<dbReference type="Proteomes" id="UP000054166">
    <property type="component" value="Unassembled WGS sequence"/>
</dbReference>
<keyword evidence="11 17" id="KW-0472">Membrane</keyword>
<feature type="binding site" evidence="15">
    <location>
        <position position="833"/>
    </location>
    <ligand>
        <name>ATP</name>
        <dbReference type="ChEBI" id="CHEBI:30616"/>
    </ligand>
</feature>
<feature type="domain" description="P-type ATPase N-terminal" evidence="19">
    <location>
        <begin position="50"/>
        <end position="107"/>
    </location>
</feature>
<feature type="compositionally biased region" description="Basic residues" evidence="18">
    <location>
        <begin position="1316"/>
        <end position="1328"/>
    </location>
</feature>
<feature type="region of interest" description="Disordered" evidence="18">
    <location>
        <begin position="1384"/>
        <end position="1436"/>
    </location>
</feature>
<keyword evidence="7 15" id="KW-0067">ATP-binding</keyword>
<evidence type="ECO:0000256" key="7">
    <source>
        <dbReference type="ARBA" id="ARBA00022840"/>
    </source>
</evidence>
<evidence type="ECO:0000256" key="3">
    <source>
        <dbReference type="ARBA" id="ARBA00022553"/>
    </source>
</evidence>
<dbReference type="InterPro" id="IPR018303">
    <property type="entry name" value="ATPase_P-typ_P_site"/>
</dbReference>
<protein>
    <recommendedName>
        <fullName evidence="17">Phospholipid-transporting ATPase</fullName>
        <ecNumber evidence="17">7.6.2.1</ecNumber>
    </recommendedName>
</protein>
<feature type="transmembrane region" description="Helical" evidence="17">
    <location>
        <begin position="442"/>
        <end position="462"/>
    </location>
</feature>
<feature type="binding site" evidence="15">
    <location>
        <position position="753"/>
    </location>
    <ligand>
        <name>ATP</name>
        <dbReference type="ChEBI" id="CHEBI:30616"/>
    </ligand>
</feature>
<dbReference type="InterPro" id="IPR001757">
    <property type="entry name" value="P_typ_ATPase"/>
</dbReference>
<keyword evidence="5 16" id="KW-0479">Metal-binding</keyword>
<dbReference type="PROSITE" id="PS00154">
    <property type="entry name" value="ATPASE_E1_E2"/>
    <property type="match status" value="1"/>
</dbReference>
<feature type="binding site" evidence="15">
    <location>
        <position position="973"/>
    </location>
    <ligand>
        <name>ATP</name>
        <dbReference type="ChEBI" id="CHEBI:30616"/>
    </ligand>
</feature>
<feature type="transmembrane region" description="Helical" evidence="17">
    <location>
        <begin position="1088"/>
        <end position="1109"/>
    </location>
</feature>
<feature type="transmembrane region" description="Helical" evidence="17">
    <location>
        <begin position="394"/>
        <end position="415"/>
    </location>
</feature>